<gene>
    <name evidence="1" type="ORF">ARMOST_20487</name>
</gene>
<name>A0A284S7H1_ARMOS</name>
<keyword evidence="2" id="KW-1185">Reference proteome</keyword>
<reference evidence="2" key="1">
    <citation type="journal article" date="2017" name="Nat. Ecol. Evol.">
        <title>Genome expansion and lineage-specific genetic innovations in the forest pathogenic fungi Armillaria.</title>
        <authorList>
            <person name="Sipos G."/>
            <person name="Prasanna A.N."/>
            <person name="Walter M.C."/>
            <person name="O'Connor E."/>
            <person name="Balint B."/>
            <person name="Krizsan K."/>
            <person name="Kiss B."/>
            <person name="Hess J."/>
            <person name="Varga T."/>
            <person name="Slot J."/>
            <person name="Riley R."/>
            <person name="Boka B."/>
            <person name="Rigling D."/>
            <person name="Barry K."/>
            <person name="Lee J."/>
            <person name="Mihaltcheva S."/>
            <person name="LaButti K."/>
            <person name="Lipzen A."/>
            <person name="Waldron R."/>
            <person name="Moloney N.M."/>
            <person name="Sperisen C."/>
            <person name="Kredics L."/>
            <person name="Vagvoelgyi C."/>
            <person name="Patrignani A."/>
            <person name="Fitzpatrick D."/>
            <person name="Nagy I."/>
            <person name="Doyle S."/>
            <person name="Anderson J.B."/>
            <person name="Grigoriev I.V."/>
            <person name="Gueldener U."/>
            <person name="Muensterkoetter M."/>
            <person name="Nagy L.G."/>
        </authorList>
    </citation>
    <scope>NUCLEOTIDE SEQUENCE [LARGE SCALE GENOMIC DNA]</scope>
    <source>
        <strain evidence="2">C18/9</strain>
    </source>
</reference>
<evidence type="ECO:0000313" key="1">
    <source>
        <dbReference type="EMBL" id="SJL16951.1"/>
    </source>
</evidence>
<sequence>MVDAVCFPVFLSMLRGNIGNGWDVVLGLVLSWTEPGALPPLVGEKESVEVSAFSGGDVPESSSSSRLSRKGCAYVQAGDYAVEGLALPEVVNKRISVERYGYSIVCRKSMYLLMTLVPNKEW</sequence>
<dbReference type="AlphaFoldDB" id="A0A284S7H1"/>
<evidence type="ECO:0000313" key="2">
    <source>
        <dbReference type="Proteomes" id="UP000219338"/>
    </source>
</evidence>
<dbReference type="Proteomes" id="UP000219338">
    <property type="component" value="Unassembled WGS sequence"/>
</dbReference>
<protein>
    <submittedName>
        <fullName evidence="1">Uncharacterized protein</fullName>
    </submittedName>
</protein>
<dbReference type="EMBL" id="FUEG01000039">
    <property type="protein sequence ID" value="SJL16951.1"/>
    <property type="molecule type" value="Genomic_DNA"/>
</dbReference>
<proteinExistence type="predicted"/>
<accession>A0A284S7H1</accession>
<organism evidence="1 2">
    <name type="scientific">Armillaria ostoyae</name>
    <name type="common">Armillaria root rot fungus</name>
    <dbReference type="NCBI Taxonomy" id="47428"/>
    <lineage>
        <taxon>Eukaryota</taxon>
        <taxon>Fungi</taxon>
        <taxon>Dikarya</taxon>
        <taxon>Basidiomycota</taxon>
        <taxon>Agaricomycotina</taxon>
        <taxon>Agaricomycetes</taxon>
        <taxon>Agaricomycetidae</taxon>
        <taxon>Agaricales</taxon>
        <taxon>Marasmiineae</taxon>
        <taxon>Physalacriaceae</taxon>
        <taxon>Armillaria</taxon>
    </lineage>
</organism>